<dbReference type="Pfam" id="PF00043">
    <property type="entry name" value="GST_C"/>
    <property type="match status" value="1"/>
</dbReference>
<feature type="domain" description="GST C-terminal" evidence="4">
    <location>
        <begin position="84"/>
        <end position="212"/>
    </location>
</feature>
<dbReference type="InterPro" id="IPR036249">
    <property type="entry name" value="Thioredoxin-like_sf"/>
</dbReference>
<evidence type="ECO:0000313" key="6">
    <source>
        <dbReference type="Proteomes" id="UP000700706"/>
    </source>
</evidence>
<feature type="domain" description="GST N-terminal" evidence="3">
    <location>
        <begin position="1"/>
        <end position="81"/>
    </location>
</feature>
<name>A0A952KFS3_9PROT</name>
<dbReference type="EMBL" id="JAEKLZ010000429">
    <property type="protein sequence ID" value="MBW8728603.1"/>
    <property type="molecule type" value="Genomic_DNA"/>
</dbReference>
<dbReference type="GO" id="GO:0016740">
    <property type="term" value="F:transferase activity"/>
    <property type="evidence" value="ECO:0007669"/>
    <property type="project" value="UniProtKB-KW"/>
</dbReference>
<dbReference type="SUPFAM" id="SSF47616">
    <property type="entry name" value="GST C-terminal domain-like"/>
    <property type="match status" value="1"/>
</dbReference>
<dbReference type="Proteomes" id="UP000700706">
    <property type="component" value="Unassembled WGS sequence"/>
</dbReference>
<sequence length="212" mass="24217">MLTIWGRRNAFNVQKVMWLVGELNLPHEHIPAGGDFGGLDDPAFRAMNPHGRVPVIDDGGTVVWESHSILRYLAARHGRLWPADPAERSLADRWMDWSLATLQRDFMDLFWGHWRTPEAERDPELIARKQAACAAHFRLLDAHLADRPFLAGDAFGLADIPAGTVLYRYFGMGLVTPSVPHVRAWYVRLAERPAYREHVMMPFDDMFGRLAY</sequence>
<dbReference type="SFLD" id="SFLDG01150">
    <property type="entry name" value="Main.1:_Beta-like"/>
    <property type="match status" value="1"/>
</dbReference>
<dbReference type="InterPro" id="IPR004045">
    <property type="entry name" value="Glutathione_S-Trfase_N"/>
</dbReference>
<dbReference type="PANTHER" id="PTHR44051">
    <property type="entry name" value="GLUTATHIONE S-TRANSFERASE-RELATED"/>
    <property type="match status" value="1"/>
</dbReference>
<dbReference type="SFLD" id="SFLDG00358">
    <property type="entry name" value="Main_(cytGST)"/>
    <property type="match status" value="1"/>
</dbReference>
<protein>
    <submittedName>
        <fullName evidence="5">Glutathione S-transferase</fullName>
    </submittedName>
</protein>
<dbReference type="AlphaFoldDB" id="A0A952KFS3"/>
<reference evidence="5" key="1">
    <citation type="submission" date="2020-06" db="EMBL/GenBank/DDBJ databases">
        <title>Stable isotope informed genome-resolved metagenomics uncovers potential trophic interactions in rhizosphere soil.</title>
        <authorList>
            <person name="Starr E.P."/>
            <person name="Shi S."/>
            <person name="Blazewicz S.J."/>
            <person name="Koch B.J."/>
            <person name="Probst A.J."/>
            <person name="Hungate B.A."/>
            <person name="Pett-Ridge J."/>
            <person name="Firestone M.K."/>
            <person name="Banfield J.F."/>
        </authorList>
    </citation>
    <scope>NUCLEOTIDE SEQUENCE</scope>
    <source>
        <strain evidence="5">YM_69_17</strain>
    </source>
</reference>
<dbReference type="Gene3D" id="3.40.30.10">
    <property type="entry name" value="Glutaredoxin"/>
    <property type="match status" value="1"/>
</dbReference>
<evidence type="ECO:0000256" key="2">
    <source>
        <dbReference type="ARBA" id="ARBA00022679"/>
    </source>
</evidence>
<dbReference type="PANTHER" id="PTHR44051:SF19">
    <property type="entry name" value="DISULFIDE-BOND OXIDOREDUCTASE YFCG"/>
    <property type="match status" value="1"/>
</dbReference>
<evidence type="ECO:0000259" key="3">
    <source>
        <dbReference type="PROSITE" id="PS50404"/>
    </source>
</evidence>
<evidence type="ECO:0000259" key="4">
    <source>
        <dbReference type="PROSITE" id="PS50405"/>
    </source>
</evidence>
<dbReference type="Gene3D" id="1.20.1050.10">
    <property type="match status" value="1"/>
</dbReference>
<dbReference type="SFLD" id="SFLDS00019">
    <property type="entry name" value="Glutathione_Transferase_(cytos"/>
    <property type="match status" value="1"/>
</dbReference>
<accession>A0A952KFS3</accession>
<evidence type="ECO:0000313" key="5">
    <source>
        <dbReference type="EMBL" id="MBW8728603.1"/>
    </source>
</evidence>
<dbReference type="Pfam" id="PF13417">
    <property type="entry name" value="GST_N_3"/>
    <property type="match status" value="1"/>
</dbReference>
<dbReference type="InterPro" id="IPR010987">
    <property type="entry name" value="Glutathione-S-Trfase_C-like"/>
</dbReference>
<organism evidence="5 6">
    <name type="scientific">Inquilinus limosus</name>
    <dbReference type="NCBI Taxonomy" id="171674"/>
    <lineage>
        <taxon>Bacteria</taxon>
        <taxon>Pseudomonadati</taxon>
        <taxon>Pseudomonadota</taxon>
        <taxon>Alphaproteobacteria</taxon>
        <taxon>Rhodospirillales</taxon>
        <taxon>Rhodospirillaceae</taxon>
        <taxon>Inquilinus</taxon>
    </lineage>
</organism>
<dbReference type="InterPro" id="IPR040079">
    <property type="entry name" value="Glutathione_S-Trfase"/>
</dbReference>
<evidence type="ECO:0000256" key="1">
    <source>
        <dbReference type="ARBA" id="ARBA00007409"/>
    </source>
</evidence>
<dbReference type="InterPro" id="IPR004046">
    <property type="entry name" value="GST_C"/>
</dbReference>
<proteinExistence type="inferred from homology"/>
<dbReference type="CDD" id="cd03180">
    <property type="entry name" value="GST_C_2"/>
    <property type="match status" value="1"/>
</dbReference>
<dbReference type="PROSITE" id="PS50404">
    <property type="entry name" value="GST_NTER"/>
    <property type="match status" value="1"/>
</dbReference>
<dbReference type="InterPro" id="IPR036282">
    <property type="entry name" value="Glutathione-S-Trfase_C_sf"/>
</dbReference>
<comment type="similarity">
    <text evidence="1">Belongs to the GST superfamily.</text>
</comment>
<dbReference type="PROSITE" id="PS50405">
    <property type="entry name" value="GST_CTER"/>
    <property type="match status" value="1"/>
</dbReference>
<comment type="caution">
    <text evidence="5">The sequence shown here is derived from an EMBL/GenBank/DDBJ whole genome shotgun (WGS) entry which is preliminary data.</text>
</comment>
<keyword evidence="2" id="KW-0808">Transferase</keyword>
<gene>
    <name evidence="5" type="ORF">JF625_26095</name>
</gene>
<dbReference type="FunFam" id="3.40.30.10:FF:000039">
    <property type="entry name" value="Glutathione S-transferase domain"/>
    <property type="match status" value="1"/>
</dbReference>
<dbReference type="CDD" id="cd03047">
    <property type="entry name" value="GST_N_2"/>
    <property type="match status" value="1"/>
</dbReference>
<dbReference type="SUPFAM" id="SSF52833">
    <property type="entry name" value="Thioredoxin-like"/>
    <property type="match status" value="1"/>
</dbReference>